<sequence>MMRQLFALCLAFAGAFALPVNANPATELVDARILSGWRGADGRHVAALQLDMKQGWKTYWRAPGDAGIPPRFDWRGSQNLSGVSITWPTPRTISQNGVRTIGYADRLVLPLHVMPKRKGQAITLDGTVELGLCKDVCLPVTLRISQELTQDIRKRDPSIVAALAARPYTAQEAGVGRVTCAVSPIKDGLQLRAEIAIDRRGSDEVAVIETDNPQIWVAQARTERQGVRLVAETELYHVNGNSFALNRDGIRITVIGGGQAVDIKGCPAR</sequence>
<comment type="caution">
    <text evidence="3">The sequence shown here is derived from an EMBL/GenBank/DDBJ whole genome shotgun (WGS) entry which is preliminary data.</text>
</comment>
<evidence type="ECO:0000313" key="3">
    <source>
        <dbReference type="EMBL" id="MRU15344.1"/>
    </source>
</evidence>
<dbReference type="OrthoDB" id="9811036at2"/>
<name>A0A844CZ95_9RHOB</name>
<reference evidence="3 4" key="1">
    <citation type="submission" date="2019-05" db="EMBL/GenBank/DDBJ databases">
        <title>Roseovarius bejariae sp. nov., a moderately halophylic bacterium isolated from a saline soil in Rambla Salada (Murcia).</title>
        <authorList>
            <person name="Castro D.J."/>
            <person name="Gomez-Altuve A."/>
            <person name="Reina J.C."/>
            <person name="Rodriguez M."/>
            <person name="Sampedro I."/>
            <person name="Llamas I."/>
            <person name="Martinez-Checa F."/>
        </authorList>
    </citation>
    <scope>NUCLEOTIDE SEQUENCE [LARGE SCALE GENOMIC DNA]</scope>
    <source>
        <strain evidence="3 4">A21</strain>
    </source>
</reference>
<organism evidence="3 4">
    <name type="scientific">Roseovarius bejariae</name>
    <dbReference type="NCBI Taxonomy" id="2576383"/>
    <lineage>
        <taxon>Bacteria</taxon>
        <taxon>Pseudomonadati</taxon>
        <taxon>Pseudomonadota</taxon>
        <taxon>Alphaproteobacteria</taxon>
        <taxon>Rhodobacterales</taxon>
        <taxon>Roseobacteraceae</taxon>
        <taxon>Roseovarius</taxon>
    </lineage>
</organism>
<feature type="chain" id="PRO_5032420447" description="Thiol:disulfide interchange protein DsbD N-terminal domain-containing protein" evidence="1">
    <location>
        <begin position="23"/>
        <end position="269"/>
    </location>
</feature>
<dbReference type="Proteomes" id="UP000564704">
    <property type="component" value="Unassembled WGS sequence"/>
</dbReference>
<feature type="signal peptide" evidence="1">
    <location>
        <begin position="1"/>
        <end position="22"/>
    </location>
</feature>
<dbReference type="Pfam" id="PF11412">
    <property type="entry name" value="DsbD_N"/>
    <property type="match status" value="1"/>
</dbReference>
<evidence type="ECO:0000259" key="2">
    <source>
        <dbReference type="Pfam" id="PF11412"/>
    </source>
</evidence>
<feature type="domain" description="Thiol:disulfide interchange protein DsbD N-terminal" evidence="2">
    <location>
        <begin position="41"/>
        <end position="143"/>
    </location>
</feature>
<proteinExistence type="predicted"/>
<dbReference type="InterPro" id="IPR028250">
    <property type="entry name" value="DsbDN"/>
</dbReference>
<accession>A0A844CZ95</accession>
<dbReference type="EMBL" id="SZWE01000001">
    <property type="protein sequence ID" value="MRU15344.1"/>
    <property type="molecule type" value="Genomic_DNA"/>
</dbReference>
<protein>
    <recommendedName>
        <fullName evidence="2">Thiol:disulfide interchange protein DsbD N-terminal domain-containing protein</fullName>
    </recommendedName>
</protein>
<keyword evidence="4" id="KW-1185">Reference proteome</keyword>
<dbReference type="AlphaFoldDB" id="A0A844CZ95"/>
<evidence type="ECO:0000313" key="4">
    <source>
        <dbReference type="Proteomes" id="UP000564704"/>
    </source>
</evidence>
<keyword evidence="1" id="KW-0732">Signal</keyword>
<evidence type="ECO:0000256" key="1">
    <source>
        <dbReference type="SAM" id="SignalP"/>
    </source>
</evidence>
<gene>
    <name evidence="3" type="ORF">FDP25_07880</name>
</gene>